<dbReference type="InterPro" id="IPR053729">
    <property type="entry name" value="MAD2L1BP_domain_sf"/>
</dbReference>
<evidence type="ECO:0000313" key="2">
    <source>
        <dbReference type="EMBL" id="TCD66202.1"/>
    </source>
</evidence>
<name>A0A4R0RG32_9APHY</name>
<dbReference type="AlphaFoldDB" id="A0A4R0RG32"/>
<dbReference type="Proteomes" id="UP000292702">
    <property type="component" value="Unassembled WGS sequence"/>
</dbReference>
<feature type="region of interest" description="Disordered" evidence="1">
    <location>
        <begin position="17"/>
        <end position="40"/>
    </location>
</feature>
<organism evidence="2 3">
    <name type="scientific">Steccherinum ochraceum</name>
    <dbReference type="NCBI Taxonomy" id="92696"/>
    <lineage>
        <taxon>Eukaryota</taxon>
        <taxon>Fungi</taxon>
        <taxon>Dikarya</taxon>
        <taxon>Basidiomycota</taxon>
        <taxon>Agaricomycotina</taxon>
        <taxon>Agaricomycetes</taxon>
        <taxon>Polyporales</taxon>
        <taxon>Steccherinaceae</taxon>
        <taxon>Steccherinum</taxon>
    </lineage>
</organism>
<dbReference type="OrthoDB" id="2387165at2759"/>
<feature type="region of interest" description="Disordered" evidence="1">
    <location>
        <begin position="178"/>
        <end position="251"/>
    </location>
</feature>
<accession>A0A4R0RG32</accession>
<feature type="region of interest" description="Disordered" evidence="1">
    <location>
        <begin position="327"/>
        <end position="349"/>
    </location>
</feature>
<protein>
    <submittedName>
        <fullName evidence="2">Uncharacterized protein</fullName>
    </submittedName>
</protein>
<proteinExistence type="predicted"/>
<comment type="caution">
    <text evidence="2">The sequence shown here is derived from an EMBL/GenBank/DDBJ whole genome shotgun (WGS) entry which is preliminary data.</text>
</comment>
<dbReference type="Gene3D" id="3.30.900.20">
    <property type="match status" value="1"/>
</dbReference>
<dbReference type="STRING" id="92696.A0A4R0RG32"/>
<evidence type="ECO:0000256" key="1">
    <source>
        <dbReference type="SAM" id="MobiDB-lite"/>
    </source>
</evidence>
<keyword evidence="3" id="KW-1185">Reference proteome</keyword>
<reference evidence="2 3" key="1">
    <citation type="submission" date="2018-11" db="EMBL/GenBank/DDBJ databases">
        <title>Genome assembly of Steccherinum ochraceum LE-BIN_3174, the white-rot fungus of the Steccherinaceae family (The Residual Polyporoid clade, Polyporales, Basidiomycota).</title>
        <authorList>
            <person name="Fedorova T.V."/>
            <person name="Glazunova O.A."/>
            <person name="Landesman E.O."/>
            <person name="Moiseenko K.V."/>
            <person name="Psurtseva N.V."/>
            <person name="Savinova O.S."/>
            <person name="Shakhova N.V."/>
            <person name="Tyazhelova T.V."/>
            <person name="Vasina D.V."/>
        </authorList>
    </citation>
    <scope>NUCLEOTIDE SEQUENCE [LARGE SCALE GENOMIC DNA]</scope>
    <source>
        <strain evidence="2 3">LE-BIN_3174</strain>
    </source>
</reference>
<gene>
    <name evidence="2" type="ORF">EIP91_001649</name>
</gene>
<dbReference type="EMBL" id="RWJN01000145">
    <property type="protein sequence ID" value="TCD66202.1"/>
    <property type="molecule type" value="Genomic_DNA"/>
</dbReference>
<feature type="compositionally biased region" description="Pro residues" evidence="1">
    <location>
        <begin position="23"/>
        <end position="38"/>
    </location>
</feature>
<sequence>MPILVSVSQNAQILSAETASKPSPLPLPPASSPDPPSPQQLTIPAVRLEADEISSAMAAQLASSLVSHVLFLKSQIPFPVVQLARMPSLQADTKATKKKVELITAIDTLSSHLHTTFRALSTALAVARMKDDTLAVGLLPSVQAHMAVVLGTSIGAPKARVMLAISGLEVKHAGVASVSAPRGPQEENEKNGTYAAGEVDGESGSESEEEDSAGESDSEEYSDEEEDVSSDEEPEAPPRTESTRSGSPLPSATFLEEQQALRTADRLLSRTLANACAEQDGGLSSELAPTQTRILLRAPRHFNHPEWTPRQNFTRALEKSLTSFLSNAVAPPDTPPEAQTQKRKPSYTVGARTEGVWIGARDEVLHTNISTDSDSQPTSAEEDQDMIWWSWNGKIAGFSDW</sequence>
<feature type="compositionally biased region" description="Acidic residues" evidence="1">
    <location>
        <begin position="199"/>
        <end position="235"/>
    </location>
</feature>
<evidence type="ECO:0000313" key="3">
    <source>
        <dbReference type="Proteomes" id="UP000292702"/>
    </source>
</evidence>